<keyword evidence="2" id="KW-1185">Reference proteome</keyword>
<organism evidence="1 2">
    <name type="scientific">Pavo cristatus</name>
    <name type="common">Indian peafowl</name>
    <name type="synonym">Blue peafowl</name>
    <dbReference type="NCBI Taxonomy" id="9049"/>
    <lineage>
        <taxon>Eukaryota</taxon>
        <taxon>Metazoa</taxon>
        <taxon>Chordata</taxon>
        <taxon>Craniata</taxon>
        <taxon>Vertebrata</taxon>
        <taxon>Euteleostomi</taxon>
        <taxon>Archelosauria</taxon>
        <taxon>Archosauria</taxon>
        <taxon>Dinosauria</taxon>
        <taxon>Saurischia</taxon>
        <taxon>Theropoda</taxon>
        <taxon>Coelurosauria</taxon>
        <taxon>Aves</taxon>
        <taxon>Neognathae</taxon>
        <taxon>Galloanserae</taxon>
        <taxon>Galliformes</taxon>
        <taxon>Phasianidae</taxon>
        <taxon>Phasianinae</taxon>
        <taxon>Pavo</taxon>
    </lineage>
</organism>
<accession>A0A8C9G7J0</accession>
<sequence>GKSSLFHRQNFGPGFLQPAELMHPDQQPPEVQYSSRGIYSEEMPSVARPRPVGSTAGTLLENLHLCSCIGLSPYSILTYYSYSLYLIFLLEHNLSFMHMHGHQEYSSSPVFQMPRTSARQPSAPPAQLPHNNLQGQGLCYTTSSTEDLQPGHSSASLIKAIREELLRLSQKQTTVQNFHS</sequence>
<evidence type="ECO:0000313" key="1">
    <source>
        <dbReference type="Ensembl" id="ENSPSTP00000025781.1"/>
    </source>
</evidence>
<dbReference type="Proteomes" id="UP000694428">
    <property type="component" value="Unplaced"/>
</dbReference>
<reference evidence="1" key="1">
    <citation type="submission" date="2025-08" db="UniProtKB">
        <authorList>
            <consortium name="Ensembl"/>
        </authorList>
    </citation>
    <scope>IDENTIFICATION</scope>
</reference>
<dbReference type="Ensembl" id="ENSPSTT00000027117.1">
    <property type="protein sequence ID" value="ENSPSTP00000025781.1"/>
    <property type="gene ID" value="ENSPSTG00000018952.1"/>
</dbReference>
<reference evidence="1" key="2">
    <citation type="submission" date="2025-09" db="UniProtKB">
        <authorList>
            <consortium name="Ensembl"/>
        </authorList>
    </citation>
    <scope>IDENTIFICATION</scope>
</reference>
<protein>
    <submittedName>
        <fullName evidence="1">KIAA1549</fullName>
    </submittedName>
</protein>
<proteinExistence type="predicted"/>
<dbReference type="PANTHER" id="PTHR21590:SF4">
    <property type="entry name" value="UPF0606 PROTEIN KIAA1549"/>
    <property type="match status" value="1"/>
</dbReference>
<evidence type="ECO:0000313" key="2">
    <source>
        <dbReference type="Proteomes" id="UP000694428"/>
    </source>
</evidence>
<dbReference type="AlphaFoldDB" id="A0A8C9G7J0"/>
<dbReference type="PANTHER" id="PTHR21590">
    <property type="entry name" value="SEA DOMAIN-CONTAINING PROTEIN"/>
    <property type="match status" value="1"/>
</dbReference>
<name>A0A8C9G7J0_PAVCR</name>